<evidence type="ECO:0000313" key="3">
    <source>
        <dbReference type="WBParaSite" id="jg22680"/>
    </source>
</evidence>
<dbReference type="Gene3D" id="3.30.160.60">
    <property type="entry name" value="Classic Zinc Finger"/>
    <property type="match status" value="1"/>
</dbReference>
<sequence length="320" mass="36079">MLHYEKYTLQTYPFQPHPSFSNIHPTFMPTPTTSAKATTLTELGVQKKKVLTLSTTTMKKIEDGPQKPPYEFAPSCLDSAFHTANLHTTGAPFMSATHPLSMEYKSMMLSNPGAATLPWSQHPPDYTNQPNIKTNNDPISQRKAQKEVLRKDFTSESDQPQLEQPLRCQWVIGNLDCVCNQHFAKLNAFVEHLANDHVNAAEGLRHVCLWKNCQRNGQGRVQAKYKLEHLKAHGKFYMLNDSTISSSTSKSAANKERQLRDLDESSQSDQSSRIADMPALLKSVIWQALTVLPSEVRLIIVVMECQQQISILLECQLLCL</sequence>
<evidence type="ECO:0000256" key="1">
    <source>
        <dbReference type="SAM" id="MobiDB-lite"/>
    </source>
</evidence>
<feature type="region of interest" description="Disordered" evidence="1">
    <location>
        <begin position="246"/>
        <end position="270"/>
    </location>
</feature>
<dbReference type="WBParaSite" id="jg22680">
    <property type="protein sequence ID" value="jg22680"/>
    <property type="gene ID" value="jg22680"/>
</dbReference>
<feature type="compositionally biased region" description="Basic and acidic residues" evidence="1">
    <location>
        <begin position="253"/>
        <end position="263"/>
    </location>
</feature>
<dbReference type="Proteomes" id="UP000887574">
    <property type="component" value="Unplaced"/>
</dbReference>
<proteinExistence type="predicted"/>
<protein>
    <submittedName>
        <fullName evidence="3">C2H2-type domain-containing protein</fullName>
    </submittedName>
</protein>
<evidence type="ECO:0000313" key="2">
    <source>
        <dbReference type="Proteomes" id="UP000887574"/>
    </source>
</evidence>
<keyword evidence="2" id="KW-1185">Reference proteome</keyword>
<name>A0A915DQV7_9BILA</name>
<feature type="compositionally biased region" description="Polar residues" evidence="1">
    <location>
        <begin position="126"/>
        <end position="139"/>
    </location>
</feature>
<accession>A0A915DQV7</accession>
<feature type="region of interest" description="Disordered" evidence="1">
    <location>
        <begin position="116"/>
        <end position="144"/>
    </location>
</feature>
<reference evidence="3" key="1">
    <citation type="submission" date="2022-11" db="UniProtKB">
        <authorList>
            <consortium name="WormBaseParasite"/>
        </authorList>
    </citation>
    <scope>IDENTIFICATION</scope>
</reference>
<organism evidence="2 3">
    <name type="scientific">Ditylenchus dipsaci</name>
    <dbReference type="NCBI Taxonomy" id="166011"/>
    <lineage>
        <taxon>Eukaryota</taxon>
        <taxon>Metazoa</taxon>
        <taxon>Ecdysozoa</taxon>
        <taxon>Nematoda</taxon>
        <taxon>Chromadorea</taxon>
        <taxon>Rhabditida</taxon>
        <taxon>Tylenchina</taxon>
        <taxon>Tylenchomorpha</taxon>
        <taxon>Sphaerularioidea</taxon>
        <taxon>Anguinidae</taxon>
        <taxon>Anguininae</taxon>
        <taxon>Ditylenchus</taxon>
    </lineage>
</organism>
<dbReference type="AlphaFoldDB" id="A0A915DQV7"/>